<name>R1AW99_9FIRM</name>
<proteinExistence type="predicted"/>
<dbReference type="EMBL" id="ARZA01000058">
    <property type="protein sequence ID" value="EOD01438.1"/>
    <property type="molecule type" value="Genomic_DNA"/>
</dbReference>
<evidence type="ECO:0000256" key="1">
    <source>
        <dbReference type="SAM" id="Phobius"/>
    </source>
</evidence>
<evidence type="ECO:0000313" key="2">
    <source>
        <dbReference type="EMBL" id="EOD01438.1"/>
    </source>
</evidence>
<dbReference type="AlphaFoldDB" id="R1AW99"/>
<keyword evidence="1" id="KW-0472">Membrane</keyword>
<dbReference type="RefSeq" id="WP_006308197.1">
    <property type="nucleotide sequence ID" value="NZ_ARZA01000058.1"/>
</dbReference>
<sequence length="41" mass="4636">MLIKYLKDERGVADPEIAPLILFICLILISIANKIFNFATN</sequence>
<evidence type="ECO:0000313" key="3">
    <source>
        <dbReference type="Proteomes" id="UP000013378"/>
    </source>
</evidence>
<organism evidence="2 3">
    <name type="scientific">Caldisalinibacter kiritimatiensis</name>
    <dbReference type="NCBI Taxonomy" id="1304284"/>
    <lineage>
        <taxon>Bacteria</taxon>
        <taxon>Bacillati</taxon>
        <taxon>Bacillota</taxon>
        <taxon>Tissierellia</taxon>
        <taxon>Tissierellales</taxon>
        <taxon>Thermohalobacteraceae</taxon>
        <taxon>Caldisalinibacter</taxon>
    </lineage>
</organism>
<comment type="caution">
    <text evidence="2">The sequence shown here is derived from an EMBL/GenBank/DDBJ whole genome shotgun (WGS) entry which is preliminary data.</text>
</comment>
<keyword evidence="1" id="KW-0812">Transmembrane</keyword>
<keyword evidence="3" id="KW-1185">Reference proteome</keyword>
<accession>R1AW99</accession>
<dbReference type="STRING" id="1304284.L21TH_0485"/>
<dbReference type="Proteomes" id="UP000013378">
    <property type="component" value="Unassembled WGS sequence"/>
</dbReference>
<protein>
    <submittedName>
        <fullName evidence="2">Uncharacterized protein</fullName>
    </submittedName>
</protein>
<keyword evidence="1" id="KW-1133">Transmembrane helix</keyword>
<gene>
    <name evidence="2" type="ORF">L21TH_0485</name>
</gene>
<reference evidence="2 3" key="1">
    <citation type="journal article" date="2015" name="Geomicrobiol. J.">
        <title>Caldisalinibacter kiritimatiensis gen. nov., sp. nov., a moderately thermohalophilic thiosulfate-reducing bacterium from a hypersaline microbial mat.</title>
        <authorList>
            <person name="Ben Hania W."/>
            <person name="Joseph M."/>
            <person name="Fiebig A."/>
            <person name="Bunk B."/>
            <person name="Klenk H.-P."/>
            <person name="Fardeau M.-L."/>
            <person name="Spring S."/>
        </authorList>
    </citation>
    <scope>NUCLEOTIDE SEQUENCE [LARGE SCALE GENOMIC DNA]</scope>
    <source>
        <strain evidence="2 3">L21-TH-D2</strain>
    </source>
</reference>
<feature type="transmembrane region" description="Helical" evidence="1">
    <location>
        <begin position="17"/>
        <end position="36"/>
    </location>
</feature>